<evidence type="ECO:0000259" key="3">
    <source>
        <dbReference type="Pfam" id="PF08543"/>
    </source>
</evidence>
<dbReference type="GO" id="GO:0008972">
    <property type="term" value="F:phosphomethylpyrimidine kinase activity"/>
    <property type="evidence" value="ECO:0007669"/>
    <property type="project" value="InterPro"/>
</dbReference>
<comment type="pathway">
    <text evidence="1">Cofactor biosynthesis; thiamine diphosphate biosynthesis.</text>
</comment>
<accession>A0A1X7JT78</accession>
<dbReference type="Gene3D" id="3.40.1190.20">
    <property type="match status" value="1"/>
</dbReference>
<evidence type="ECO:0000256" key="1">
    <source>
        <dbReference type="ARBA" id="ARBA00004948"/>
    </source>
</evidence>
<keyword evidence="4" id="KW-0418">Kinase</keyword>
<dbReference type="GO" id="GO:0005829">
    <property type="term" value="C:cytosol"/>
    <property type="evidence" value="ECO:0007669"/>
    <property type="project" value="TreeGrafter"/>
</dbReference>
<dbReference type="Proteomes" id="UP000192980">
    <property type="component" value="Unassembled WGS sequence"/>
</dbReference>
<dbReference type="STRING" id="561061.SAMN05660862_2191"/>
<dbReference type="CDD" id="cd01169">
    <property type="entry name" value="HMPP_kinase"/>
    <property type="match status" value="1"/>
</dbReference>
<gene>
    <name evidence="4" type="ORF">SAMN05660862_2191</name>
</gene>
<dbReference type="SUPFAM" id="SSF53613">
    <property type="entry name" value="Ribokinase-like"/>
    <property type="match status" value="1"/>
</dbReference>
<name>A0A1X7JT78_9SPHI</name>
<dbReference type="Pfam" id="PF08543">
    <property type="entry name" value="Phos_pyr_kin"/>
    <property type="match status" value="1"/>
</dbReference>
<evidence type="ECO:0000313" key="4">
    <source>
        <dbReference type="EMBL" id="SMG31592.1"/>
    </source>
</evidence>
<keyword evidence="5" id="KW-1185">Reference proteome</keyword>
<dbReference type="AlphaFoldDB" id="A0A1X7JT78"/>
<dbReference type="InterPro" id="IPR004399">
    <property type="entry name" value="HMP/HMP-P_kinase_dom"/>
</dbReference>
<dbReference type="GO" id="GO:0008902">
    <property type="term" value="F:hydroxymethylpyrimidine kinase activity"/>
    <property type="evidence" value="ECO:0007669"/>
    <property type="project" value="UniProtKB-EC"/>
</dbReference>
<dbReference type="GO" id="GO:0009228">
    <property type="term" value="P:thiamine biosynthetic process"/>
    <property type="evidence" value="ECO:0007669"/>
    <property type="project" value="InterPro"/>
</dbReference>
<dbReference type="RefSeq" id="WP_085472911.1">
    <property type="nucleotide sequence ID" value="NZ_FXAU01000003.1"/>
</dbReference>
<dbReference type="PANTHER" id="PTHR20858">
    <property type="entry name" value="PHOSPHOMETHYLPYRIMIDINE KINASE"/>
    <property type="match status" value="1"/>
</dbReference>
<keyword evidence="4" id="KW-0808">Transferase</keyword>
<organism evidence="4 5">
    <name type="scientific">Sphingobacterium psychroaquaticum</name>
    <dbReference type="NCBI Taxonomy" id="561061"/>
    <lineage>
        <taxon>Bacteria</taxon>
        <taxon>Pseudomonadati</taxon>
        <taxon>Bacteroidota</taxon>
        <taxon>Sphingobacteriia</taxon>
        <taxon>Sphingobacteriales</taxon>
        <taxon>Sphingobacteriaceae</taxon>
        <taxon>Sphingobacterium</taxon>
    </lineage>
</organism>
<dbReference type="OrthoDB" id="9810880at2"/>
<dbReference type="EMBL" id="FXAU01000003">
    <property type="protein sequence ID" value="SMG31592.1"/>
    <property type="molecule type" value="Genomic_DNA"/>
</dbReference>
<dbReference type="InterPro" id="IPR029056">
    <property type="entry name" value="Ribokinase-like"/>
</dbReference>
<evidence type="ECO:0000256" key="2">
    <source>
        <dbReference type="ARBA" id="ARBA00012135"/>
    </source>
</evidence>
<dbReference type="InterPro" id="IPR013749">
    <property type="entry name" value="PM/HMP-P_kinase-1"/>
</dbReference>
<dbReference type="EC" id="2.7.1.49" evidence="2"/>
<sequence>MLQDYPFVLNIAGFDPSAGAGILADIKTCEQIGVYGLGILTCNTLQTEHQFHKLDWMPMQQIATAIDTMCRQYPIEAVKIGVVKDMFQLEAIIQNVRTHLPNTFIIWDPILRATTGANFFQKDSLSEKVLVDLDLITPNYHEITAFLARGEDIESGCKRIAKSCALLLKGGHHPTAPGLDQLFYRSKVWKYPPHTTLLTYPKHGSGCVLSAAIAAYIAQGYDVGEACGRAKGYTADFLASNHTLLGNHYVQ</sequence>
<protein>
    <recommendedName>
        <fullName evidence="2">hydroxymethylpyrimidine kinase</fullName>
        <ecNumber evidence="2">2.7.1.49</ecNumber>
    </recommendedName>
</protein>
<dbReference type="PANTHER" id="PTHR20858:SF17">
    <property type="entry name" value="HYDROXYMETHYLPYRIMIDINE_PHOSPHOMETHYLPYRIMIDINE KINASE THI20-RELATED"/>
    <property type="match status" value="1"/>
</dbReference>
<reference evidence="4 5" key="1">
    <citation type="submission" date="2017-04" db="EMBL/GenBank/DDBJ databases">
        <authorList>
            <person name="Afonso C.L."/>
            <person name="Miller P.J."/>
            <person name="Scott M.A."/>
            <person name="Spackman E."/>
            <person name="Goraichik I."/>
            <person name="Dimitrov K.M."/>
            <person name="Suarez D.L."/>
            <person name="Swayne D.E."/>
        </authorList>
    </citation>
    <scope>NUCLEOTIDE SEQUENCE [LARGE SCALE GENOMIC DNA]</scope>
    <source>
        <strain evidence="4 5">DSM 22418</strain>
    </source>
</reference>
<proteinExistence type="predicted"/>
<evidence type="ECO:0000313" key="5">
    <source>
        <dbReference type="Proteomes" id="UP000192980"/>
    </source>
</evidence>
<feature type="domain" description="Pyridoxamine kinase/Phosphomethylpyrimidine kinase" evidence="3">
    <location>
        <begin position="15"/>
        <end position="243"/>
    </location>
</feature>